<name>A0A7R9M5L6_9ACAR</name>
<dbReference type="AlphaFoldDB" id="A0A7R9M5L6"/>
<protein>
    <submittedName>
        <fullName evidence="1">Uncharacterized protein</fullName>
    </submittedName>
</protein>
<proteinExistence type="predicted"/>
<keyword evidence="2" id="KW-1185">Reference proteome</keyword>
<evidence type="ECO:0000313" key="1">
    <source>
        <dbReference type="EMBL" id="CAD7653900.1"/>
    </source>
</evidence>
<dbReference type="Proteomes" id="UP000728032">
    <property type="component" value="Unassembled WGS sequence"/>
</dbReference>
<evidence type="ECO:0000313" key="2">
    <source>
        <dbReference type="Proteomes" id="UP000728032"/>
    </source>
</evidence>
<reference evidence="1" key="1">
    <citation type="submission" date="2020-11" db="EMBL/GenBank/DDBJ databases">
        <authorList>
            <person name="Tran Van P."/>
        </authorList>
    </citation>
    <scope>NUCLEOTIDE SEQUENCE</scope>
</reference>
<organism evidence="1">
    <name type="scientific">Oppiella nova</name>
    <dbReference type="NCBI Taxonomy" id="334625"/>
    <lineage>
        <taxon>Eukaryota</taxon>
        <taxon>Metazoa</taxon>
        <taxon>Ecdysozoa</taxon>
        <taxon>Arthropoda</taxon>
        <taxon>Chelicerata</taxon>
        <taxon>Arachnida</taxon>
        <taxon>Acari</taxon>
        <taxon>Acariformes</taxon>
        <taxon>Sarcoptiformes</taxon>
        <taxon>Oribatida</taxon>
        <taxon>Brachypylina</taxon>
        <taxon>Oppioidea</taxon>
        <taxon>Oppiidae</taxon>
        <taxon>Oppiella</taxon>
    </lineage>
</organism>
<sequence>MSPFIRFNCSHDEVDAVDDLLSNMAVMNINSSTIVYTYDAHSCDPGHINMWPQMTPVSTVVSVNIM</sequence>
<dbReference type="EMBL" id="CAJPVJ010007227">
    <property type="protein sequence ID" value="CAG2171087.1"/>
    <property type="molecule type" value="Genomic_DNA"/>
</dbReference>
<gene>
    <name evidence="1" type="ORF">ONB1V03_LOCUS10551</name>
</gene>
<accession>A0A7R9M5L6</accession>
<dbReference type="EMBL" id="OC922052">
    <property type="protein sequence ID" value="CAD7653900.1"/>
    <property type="molecule type" value="Genomic_DNA"/>
</dbReference>